<protein>
    <submittedName>
        <fullName evidence="2">Uncharacterized protein</fullName>
    </submittedName>
</protein>
<dbReference type="PANTHER" id="PTHR33170">
    <property type="entry name" value="DUF4283 DOMAIN-CONTAINING PROTEIN-RELATED"/>
    <property type="match status" value="1"/>
</dbReference>
<evidence type="ECO:0000313" key="3">
    <source>
        <dbReference type="Proteomes" id="UP000275267"/>
    </source>
</evidence>
<feature type="region of interest" description="Disordered" evidence="1">
    <location>
        <begin position="191"/>
        <end position="215"/>
    </location>
</feature>
<evidence type="ECO:0000313" key="2">
    <source>
        <dbReference type="EMBL" id="RLN13610.1"/>
    </source>
</evidence>
<sequence>MPGQGFYSMHLPTDKAEKKREVLGIMVIEQGTASIEVTEKELTHLFKDVQNWPIKKLQATGEYLITFPSEAIREQLSRFKGFDFLTSEVKAKVLATDSYAEADDKLEVVWVKAFNLPSRAKAVEVVMELAYIVGDPEEVDLNSLHGTGPVRMKIACRDANMIRGETQVFFNGESYRIGWKVEKEGIKQANTKTTSKFDRQKDKDEEDEEGEDDGDFLKAQANTWRHFRNDKTKAQPTETNKPGGSSAGTKQREVMEETEINENQKGAQEDVEMTSPSYQSTGKLDGKDNTQAEEEGEIPTQQSVSMPDQAPVPNLDKGEEELLDYGDETIVDEKKQMEQLEKTFEERADRLIKSMAVNFQDDIETVSDTAMGSNIEIVDLDSSENIMEVDEVISNIYGTNDKDFVVVKAKGKKSPTITQQKSLRNSNAKGTVQGNAEAIKQKLNDLSGNSFVVLNSINAAQLKDIASVSNINLGDSEERVEENISLLQAQAAARATLANAKKKLEVEKKRLADEGMRDSQITLEGADDHKANINDSEVGVN</sequence>
<accession>A0A3L6S3S9</accession>
<feature type="compositionally biased region" description="Polar residues" evidence="1">
    <location>
        <begin position="234"/>
        <end position="249"/>
    </location>
</feature>
<evidence type="ECO:0000256" key="1">
    <source>
        <dbReference type="SAM" id="MobiDB-lite"/>
    </source>
</evidence>
<dbReference type="AlphaFoldDB" id="A0A3L6S3S9"/>
<feature type="compositionally biased region" description="Acidic residues" evidence="1">
    <location>
        <begin position="204"/>
        <end position="214"/>
    </location>
</feature>
<dbReference type="PANTHER" id="PTHR33170:SF51">
    <property type="entry name" value="CCHC-TYPE DOMAIN-CONTAINING PROTEIN"/>
    <property type="match status" value="1"/>
</dbReference>
<proteinExistence type="predicted"/>
<feature type="region of interest" description="Disordered" evidence="1">
    <location>
        <begin position="516"/>
        <end position="541"/>
    </location>
</feature>
<dbReference type="Proteomes" id="UP000275267">
    <property type="component" value="Unassembled WGS sequence"/>
</dbReference>
<dbReference type="OrthoDB" id="721462at2759"/>
<dbReference type="STRING" id="4540.A0A3L6S3S9"/>
<organism evidence="2 3">
    <name type="scientific">Panicum miliaceum</name>
    <name type="common">Proso millet</name>
    <name type="synonym">Broomcorn millet</name>
    <dbReference type="NCBI Taxonomy" id="4540"/>
    <lineage>
        <taxon>Eukaryota</taxon>
        <taxon>Viridiplantae</taxon>
        <taxon>Streptophyta</taxon>
        <taxon>Embryophyta</taxon>
        <taxon>Tracheophyta</taxon>
        <taxon>Spermatophyta</taxon>
        <taxon>Magnoliopsida</taxon>
        <taxon>Liliopsida</taxon>
        <taxon>Poales</taxon>
        <taxon>Poaceae</taxon>
        <taxon>PACMAD clade</taxon>
        <taxon>Panicoideae</taxon>
        <taxon>Panicodae</taxon>
        <taxon>Paniceae</taxon>
        <taxon>Panicinae</taxon>
        <taxon>Panicum</taxon>
        <taxon>Panicum sect. Panicum</taxon>
    </lineage>
</organism>
<reference evidence="3" key="1">
    <citation type="journal article" date="2019" name="Nat. Commun.">
        <title>The genome of broomcorn millet.</title>
        <authorList>
            <person name="Zou C."/>
            <person name="Miki D."/>
            <person name="Li D."/>
            <person name="Tang Q."/>
            <person name="Xiao L."/>
            <person name="Rajput S."/>
            <person name="Deng P."/>
            <person name="Jia W."/>
            <person name="Huang R."/>
            <person name="Zhang M."/>
            <person name="Sun Y."/>
            <person name="Hu J."/>
            <person name="Fu X."/>
            <person name="Schnable P.S."/>
            <person name="Li F."/>
            <person name="Zhang H."/>
            <person name="Feng B."/>
            <person name="Zhu X."/>
            <person name="Liu R."/>
            <person name="Schnable J.C."/>
            <person name="Zhu J.-K."/>
            <person name="Zhang H."/>
        </authorList>
    </citation>
    <scope>NUCLEOTIDE SEQUENCE [LARGE SCALE GENOMIC DNA]</scope>
</reference>
<gene>
    <name evidence="2" type="ORF">C2845_PM09G03720</name>
</gene>
<dbReference type="EMBL" id="PQIB02000006">
    <property type="protein sequence ID" value="RLN13610.1"/>
    <property type="molecule type" value="Genomic_DNA"/>
</dbReference>
<feature type="region of interest" description="Disordered" evidence="1">
    <location>
        <begin position="227"/>
        <end position="316"/>
    </location>
</feature>
<comment type="caution">
    <text evidence="2">The sequence shown here is derived from an EMBL/GenBank/DDBJ whole genome shotgun (WGS) entry which is preliminary data.</text>
</comment>
<keyword evidence="3" id="KW-1185">Reference proteome</keyword>
<name>A0A3L6S3S9_PANMI</name>